<organism evidence="2 3">
    <name type="scientific">Neocallimastix californiae</name>
    <dbReference type="NCBI Taxonomy" id="1754190"/>
    <lineage>
        <taxon>Eukaryota</taxon>
        <taxon>Fungi</taxon>
        <taxon>Fungi incertae sedis</taxon>
        <taxon>Chytridiomycota</taxon>
        <taxon>Chytridiomycota incertae sedis</taxon>
        <taxon>Neocallimastigomycetes</taxon>
        <taxon>Neocallimastigales</taxon>
        <taxon>Neocallimastigaceae</taxon>
        <taxon>Neocallimastix</taxon>
    </lineage>
</organism>
<dbReference type="Pfam" id="PF14976">
    <property type="entry name" value="YPEH2ZP"/>
    <property type="match status" value="1"/>
</dbReference>
<dbReference type="STRING" id="1754190.A0A1Y1ZBS6"/>
<dbReference type="PANTHER" id="PTHR31841">
    <property type="entry name" value="PROTEIN FAM72A-RELATED"/>
    <property type="match status" value="1"/>
</dbReference>
<evidence type="ECO:0000313" key="2">
    <source>
        <dbReference type="EMBL" id="ORY07427.1"/>
    </source>
</evidence>
<proteinExistence type="inferred from homology"/>
<reference evidence="2 3" key="1">
    <citation type="submission" date="2016-08" db="EMBL/GenBank/DDBJ databases">
        <title>A Parts List for Fungal Cellulosomes Revealed by Comparative Genomics.</title>
        <authorList>
            <consortium name="DOE Joint Genome Institute"/>
            <person name="Haitjema C.H."/>
            <person name="Gilmore S.P."/>
            <person name="Henske J.K."/>
            <person name="Solomon K.V."/>
            <person name="De Groot R."/>
            <person name="Kuo A."/>
            <person name="Mondo S.J."/>
            <person name="Salamov A.A."/>
            <person name="Labutti K."/>
            <person name="Zhao Z."/>
            <person name="Chiniquy J."/>
            <person name="Barry K."/>
            <person name="Brewer H.M."/>
            <person name="Purvine S.O."/>
            <person name="Wright A.T."/>
            <person name="Boxma B."/>
            <person name="Van Alen T."/>
            <person name="Hackstein J.H."/>
            <person name="Baker S.E."/>
            <person name="Grigoriev I.V."/>
            <person name="O'Malley M.A."/>
        </authorList>
    </citation>
    <scope>NUCLEOTIDE SEQUENCE [LARGE SCALE GENOMIC DNA]</scope>
    <source>
        <strain evidence="2 3">G1</strain>
    </source>
</reference>
<keyword evidence="3" id="KW-1185">Reference proteome</keyword>
<evidence type="ECO:0000256" key="1">
    <source>
        <dbReference type="ARBA" id="ARBA00006888"/>
    </source>
</evidence>
<dbReference type="PANTHER" id="PTHR31841:SF1">
    <property type="entry name" value="PROTEIN FAM72A-RELATED"/>
    <property type="match status" value="1"/>
</dbReference>
<dbReference type="EMBL" id="MCOG01000431">
    <property type="protein sequence ID" value="ORY07427.1"/>
    <property type="molecule type" value="Genomic_DNA"/>
</dbReference>
<comment type="caution">
    <text evidence="2">The sequence shown here is derived from an EMBL/GenBank/DDBJ whole genome shotgun (WGS) entry which is preliminary data.</text>
</comment>
<dbReference type="AlphaFoldDB" id="A0A1Y1ZBS6"/>
<dbReference type="Proteomes" id="UP000193920">
    <property type="component" value="Unassembled WGS sequence"/>
</dbReference>
<comment type="similarity">
    <text evidence="1">Belongs to the FAM72 family.</text>
</comment>
<evidence type="ECO:0000313" key="3">
    <source>
        <dbReference type="Proteomes" id="UP000193920"/>
    </source>
</evidence>
<dbReference type="OrthoDB" id="2526683at2759"/>
<protein>
    <submittedName>
        <fullName evidence="2">Uncharacterized protein</fullName>
    </submittedName>
</protein>
<dbReference type="GO" id="GO:0005829">
    <property type="term" value="C:cytosol"/>
    <property type="evidence" value="ECO:0007669"/>
    <property type="project" value="TreeGrafter"/>
</dbReference>
<name>A0A1Y1ZBS6_9FUNG</name>
<dbReference type="InterPro" id="IPR026768">
    <property type="entry name" value="YPEH2ZP"/>
</dbReference>
<gene>
    <name evidence="2" type="ORF">LY90DRAFT_392901</name>
</gene>
<accession>A0A1Y1ZBS6</accession>
<sequence>MEDTQNPLSNYIMSNYTSNYLRNSFDNTGIAQMMQQLGLRPESSIQFSSSRSSNRQSSSNNLHSQFHSKIVCQLYCKSCDVTLCRRGMKAILLADTKVELYSTDTPPKGVQLVGQDYMTRNCHCCIRDVACLGCGNVVGYHVTQPCPPCLEACNNGHYWMFYTDQVDSCERLDSTGKRILLWAHLPRVEKDIENDKKDIYDLVCR</sequence>